<feature type="signal peptide" evidence="4">
    <location>
        <begin position="1"/>
        <end position="25"/>
    </location>
</feature>
<dbReference type="Gene3D" id="4.10.400.10">
    <property type="entry name" value="Low-density Lipoprotein Receptor"/>
    <property type="match status" value="1"/>
</dbReference>
<organism evidence="5 6">
    <name type="scientific">Araneus ventricosus</name>
    <name type="common">Orbweaver spider</name>
    <name type="synonym">Epeira ventricosa</name>
    <dbReference type="NCBI Taxonomy" id="182803"/>
    <lineage>
        <taxon>Eukaryota</taxon>
        <taxon>Metazoa</taxon>
        <taxon>Ecdysozoa</taxon>
        <taxon>Arthropoda</taxon>
        <taxon>Chelicerata</taxon>
        <taxon>Arachnida</taxon>
        <taxon>Araneae</taxon>
        <taxon>Araneomorphae</taxon>
        <taxon>Entelegynae</taxon>
        <taxon>Araneoidea</taxon>
        <taxon>Araneidae</taxon>
        <taxon>Araneus</taxon>
    </lineage>
</organism>
<dbReference type="PROSITE" id="PS01209">
    <property type="entry name" value="LDLRA_1"/>
    <property type="match status" value="1"/>
</dbReference>
<keyword evidence="4" id="KW-0732">Signal</keyword>
<dbReference type="InterPro" id="IPR002172">
    <property type="entry name" value="LDrepeatLR_classA_rpt"/>
</dbReference>
<sequence length="111" mass="12178">MSRTLSLEALLVSLLAGAFLHYAVAFDECTAYSFKCLDGKCISRRDFCDGRDDCRDNSDERYCASSANTKLSNAFDGGVRRTNVTMRVRQPAGRQNPELSSATGNNGSMLH</sequence>
<dbReference type="AlphaFoldDB" id="A0A4Y2I543"/>
<evidence type="ECO:0000256" key="2">
    <source>
        <dbReference type="PROSITE-ProRule" id="PRU00124"/>
    </source>
</evidence>
<feature type="disulfide bond" evidence="2">
    <location>
        <begin position="48"/>
        <end position="63"/>
    </location>
</feature>
<reference evidence="5 6" key="1">
    <citation type="journal article" date="2019" name="Sci. Rep.">
        <title>Orb-weaving spider Araneus ventricosus genome elucidates the spidroin gene catalogue.</title>
        <authorList>
            <person name="Kono N."/>
            <person name="Nakamura H."/>
            <person name="Ohtoshi R."/>
            <person name="Moran D.A.P."/>
            <person name="Shinohara A."/>
            <person name="Yoshida Y."/>
            <person name="Fujiwara M."/>
            <person name="Mori M."/>
            <person name="Tomita M."/>
            <person name="Arakawa K."/>
        </authorList>
    </citation>
    <scope>NUCLEOTIDE SEQUENCE [LARGE SCALE GENOMIC DNA]</scope>
</reference>
<keyword evidence="1 2" id="KW-1015">Disulfide bond</keyword>
<protein>
    <submittedName>
        <fullName evidence="5">Uncharacterized protein</fullName>
    </submittedName>
</protein>
<dbReference type="SUPFAM" id="SSF57424">
    <property type="entry name" value="LDL receptor-like module"/>
    <property type="match status" value="1"/>
</dbReference>
<feature type="chain" id="PRO_5021199372" evidence="4">
    <location>
        <begin position="26"/>
        <end position="111"/>
    </location>
</feature>
<accession>A0A4Y2I543</accession>
<dbReference type="CDD" id="cd00112">
    <property type="entry name" value="LDLa"/>
    <property type="match status" value="1"/>
</dbReference>
<dbReference type="Pfam" id="PF00057">
    <property type="entry name" value="Ldl_recept_a"/>
    <property type="match status" value="1"/>
</dbReference>
<feature type="compositionally biased region" description="Polar residues" evidence="3">
    <location>
        <begin position="97"/>
        <end position="111"/>
    </location>
</feature>
<gene>
    <name evidence="5" type="ORF">AVEN_46967_1</name>
</gene>
<evidence type="ECO:0000256" key="4">
    <source>
        <dbReference type="SAM" id="SignalP"/>
    </source>
</evidence>
<dbReference type="InterPro" id="IPR036055">
    <property type="entry name" value="LDL_receptor-like_sf"/>
</dbReference>
<evidence type="ECO:0000313" key="5">
    <source>
        <dbReference type="EMBL" id="GBM72266.1"/>
    </source>
</evidence>
<name>A0A4Y2I543_ARAVE</name>
<dbReference type="PROSITE" id="PS50068">
    <property type="entry name" value="LDLRA_2"/>
    <property type="match status" value="1"/>
</dbReference>
<feature type="region of interest" description="Disordered" evidence="3">
    <location>
        <begin position="87"/>
        <end position="111"/>
    </location>
</feature>
<proteinExistence type="predicted"/>
<comment type="caution">
    <text evidence="5">The sequence shown here is derived from an EMBL/GenBank/DDBJ whole genome shotgun (WGS) entry which is preliminary data.</text>
</comment>
<keyword evidence="6" id="KW-1185">Reference proteome</keyword>
<dbReference type="InterPro" id="IPR023415">
    <property type="entry name" value="LDLR_class-A_CS"/>
</dbReference>
<feature type="disulfide bond" evidence="2">
    <location>
        <begin position="36"/>
        <end position="54"/>
    </location>
</feature>
<evidence type="ECO:0000256" key="1">
    <source>
        <dbReference type="ARBA" id="ARBA00023157"/>
    </source>
</evidence>
<dbReference type="EMBL" id="BGPR01002367">
    <property type="protein sequence ID" value="GBM72266.1"/>
    <property type="molecule type" value="Genomic_DNA"/>
</dbReference>
<dbReference type="SMART" id="SM00192">
    <property type="entry name" value="LDLa"/>
    <property type="match status" value="1"/>
</dbReference>
<evidence type="ECO:0000313" key="6">
    <source>
        <dbReference type="Proteomes" id="UP000499080"/>
    </source>
</evidence>
<feature type="disulfide bond" evidence="2">
    <location>
        <begin position="29"/>
        <end position="41"/>
    </location>
</feature>
<evidence type="ECO:0000256" key="3">
    <source>
        <dbReference type="SAM" id="MobiDB-lite"/>
    </source>
</evidence>
<dbReference type="Proteomes" id="UP000499080">
    <property type="component" value="Unassembled WGS sequence"/>
</dbReference>